<accession>A0ABV8WR67</accession>
<comment type="caution">
    <text evidence="3">The sequence shown here is derived from an EMBL/GenBank/DDBJ whole genome shotgun (WGS) entry which is preliminary data.</text>
</comment>
<evidence type="ECO:0000256" key="1">
    <source>
        <dbReference type="SAM" id="MobiDB-lite"/>
    </source>
</evidence>
<dbReference type="InterPro" id="IPR032782">
    <property type="entry name" value="KhpB_N"/>
</dbReference>
<feature type="compositionally biased region" description="Polar residues" evidence="1">
    <location>
        <begin position="90"/>
        <end position="99"/>
    </location>
</feature>
<sequence>MQNIISKGKDIEEAIHLGLELLAVTKEDVDIEILQQGKNGFIGIGKKEAIVKLTKHHMQMIQPEKFNEHKTDDYDSLEELIENFSKGSLPISSMNPSSEENGERHIEKEREGTARVIDNKIYVRDSPNHYSMVTIGKGIKLIKNSSIVNEHSTVVSEKDQLEIQIEDGDRQETKWEVTIDNNGLNVILQVTPGFEMKRKVRDTGPDDHIELILEETKVVNNSLTYEDVLNKLEVLRVTYGINHSEITKAVFTMESKAFEIATGKAPKPGNDGWIEMKVDTNPRNGLVEDDLGNIDFKETKMIPTADKGRVIAQIHPPIPGIPGISVKNEPIPPKQTNPIKVRAGRGIVEVDDKIVAAESGRPSVEKRGLLVKVAIEPKLVHRNNVNLATGNIRFSGDVEVLGEVEENMTVEAGGDIFVHKSTSTAKLITSSSILVKGHVIGSELSAGKNNMLTVELGHLLGRMNVEIEKMISVIQQLTQSSAFKSNDFSVSGLQPLIKILLEKKFKKFTSLAKNYQEIVEKGKKYLDDEKWVQMGVSIKQTFLSLSKDVVTLKALITLSEEMGKLSEFSKTPVEPNAYITISDATNSQLYSNGDITIIGKGCINTKVHAGGHLNVKGVVRGGELYGRLGAIIDEVGSSTGTKTIISVPHDQTIHIRKALEDTVLKIGNVSHVLIQETYDIRAHLNRNNQIEIR</sequence>
<keyword evidence="3" id="KW-0282">Flagellum</keyword>
<keyword evidence="3" id="KW-0969">Cilium</keyword>
<dbReference type="EMBL" id="JBHSDT010000001">
    <property type="protein sequence ID" value="MFC4401653.1"/>
    <property type="molecule type" value="Genomic_DNA"/>
</dbReference>
<dbReference type="InterPro" id="IPR046865">
    <property type="entry name" value="FapA_b_solenoid"/>
</dbReference>
<name>A0ABV8WR67_9BACI</name>
<dbReference type="InterPro" id="IPR038247">
    <property type="entry name" value="Jag_N_dom_sf"/>
</dbReference>
<dbReference type="PANTHER" id="PTHR38032:SF1">
    <property type="entry name" value="RNA-BINDING PROTEIN KHPB N-TERMINAL DOMAIN-CONTAINING PROTEIN"/>
    <property type="match status" value="1"/>
</dbReference>
<keyword evidence="3" id="KW-0966">Cell projection</keyword>
<dbReference type="Gene3D" id="3.30.30.80">
    <property type="entry name" value="probable RNA-binding protein from clostridium symbiosum atcc 14940"/>
    <property type="match status" value="1"/>
</dbReference>
<dbReference type="InterPro" id="IPR005646">
    <property type="entry name" value="FapA"/>
</dbReference>
<feature type="region of interest" description="Disordered" evidence="1">
    <location>
        <begin position="88"/>
        <end position="108"/>
    </location>
</feature>
<organism evidence="3 4">
    <name type="scientific">Gracilibacillus xinjiangensis</name>
    <dbReference type="NCBI Taxonomy" id="1193282"/>
    <lineage>
        <taxon>Bacteria</taxon>
        <taxon>Bacillati</taxon>
        <taxon>Bacillota</taxon>
        <taxon>Bacilli</taxon>
        <taxon>Bacillales</taxon>
        <taxon>Bacillaceae</taxon>
        <taxon>Gracilibacillus</taxon>
    </lineage>
</organism>
<dbReference type="RefSeq" id="WP_390248439.1">
    <property type="nucleotide sequence ID" value="NZ_JBHSDT010000001.1"/>
</dbReference>
<evidence type="ECO:0000259" key="2">
    <source>
        <dbReference type="SMART" id="SM01245"/>
    </source>
</evidence>
<protein>
    <submittedName>
        <fullName evidence="3">Flagellar assembly protein A</fullName>
    </submittedName>
</protein>
<proteinExistence type="predicted"/>
<dbReference type="PANTHER" id="PTHR38032">
    <property type="entry name" value="POLYMERASE-RELATED"/>
    <property type="match status" value="1"/>
</dbReference>
<dbReference type="Proteomes" id="UP001595882">
    <property type="component" value="Unassembled WGS sequence"/>
</dbReference>
<dbReference type="Pfam" id="PF03961">
    <property type="entry name" value="FapA"/>
    <property type="match status" value="1"/>
</dbReference>
<reference evidence="4" key="1">
    <citation type="journal article" date="2019" name="Int. J. Syst. Evol. Microbiol.">
        <title>The Global Catalogue of Microorganisms (GCM) 10K type strain sequencing project: providing services to taxonomists for standard genome sequencing and annotation.</title>
        <authorList>
            <consortium name="The Broad Institute Genomics Platform"/>
            <consortium name="The Broad Institute Genome Sequencing Center for Infectious Disease"/>
            <person name="Wu L."/>
            <person name="Ma J."/>
        </authorList>
    </citation>
    <scope>NUCLEOTIDE SEQUENCE [LARGE SCALE GENOMIC DNA]</scope>
    <source>
        <strain evidence="4">CCUG 37865</strain>
    </source>
</reference>
<feature type="domain" description="RNA-binding protein KhpB N-terminal" evidence="2">
    <location>
        <begin position="5"/>
        <end position="56"/>
    </location>
</feature>
<evidence type="ECO:0000313" key="4">
    <source>
        <dbReference type="Proteomes" id="UP001595882"/>
    </source>
</evidence>
<dbReference type="SMART" id="SM01245">
    <property type="entry name" value="Jag_N"/>
    <property type="match status" value="1"/>
</dbReference>
<gene>
    <name evidence="3" type="ORF">ACFOY7_00885</name>
</gene>
<keyword evidence="4" id="KW-1185">Reference proteome</keyword>
<dbReference type="Pfam" id="PF20250">
    <property type="entry name" value="FapA_N"/>
    <property type="match status" value="1"/>
</dbReference>
<evidence type="ECO:0000313" key="3">
    <source>
        <dbReference type="EMBL" id="MFC4401653.1"/>
    </source>
</evidence>
<dbReference type="InterPro" id="IPR046866">
    <property type="entry name" value="FapA_N"/>
</dbReference>
<dbReference type="Pfam" id="PF14804">
    <property type="entry name" value="Jag_N"/>
    <property type="match status" value="1"/>
</dbReference>